<protein>
    <submittedName>
        <fullName evidence="6">C-type lectin domain-containing protein</fullName>
    </submittedName>
</protein>
<dbReference type="InterPro" id="IPR050111">
    <property type="entry name" value="C-type_lectin/snaclec_domain"/>
</dbReference>
<evidence type="ECO:0000313" key="4">
    <source>
        <dbReference type="EMBL" id="VDM37083.1"/>
    </source>
</evidence>
<dbReference type="AlphaFoldDB" id="A0A183UBG9"/>
<dbReference type="EMBL" id="UYWY01019400">
    <property type="protein sequence ID" value="VDM37083.1"/>
    <property type="molecule type" value="Genomic_DNA"/>
</dbReference>
<feature type="compositionally biased region" description="Basic and acidic residues" evidence="1">
    <location>
        <begin position="884"/>
        <end position="938"/>
    </location>
</feature>
<keyword evidence="2" id="KW-0472">Membrane</keyword>
<dbReference type="WBParaSite" id="TCNE_0000583901-mRNA-1">
    <property type="protein sequence ID" value="TCNE_0000583901-mRNA-1"/>
    <property type="gene ID" value="TCNE_0000583901"/>
</dbReference>
<keyword evidence="5" id="KW-1185">Reference proteome</keyword>
<reference evidence="4 5" key="2">
    <citation type="submission" date="2018-11" db="EMBL/GenBank/DDBJ databases">
        <authorList>
            <consortium name="Pathogen Informatics"/>
        </authorList>
    </citation>
    <scope>NUCLEOTIDE SEQUENCE [LARGE SCALE GENOMIC DNA]</scope>
</reference>
<dbReference type="InterPro" id="IPR001304">
    <property type="entry name" value="C-type_lectin-like"/>
</dbReference>
<accession>A0A183UBG9</accession>
<dbReference type="SMART" id="SM00034">
    <property type="entry name" value="CLECT"/>
    <property type="match status" value="5"/>
</dbReference>
<feature type="domain" description="C-type lectin" evidence="3">
    <location>
        <begin position="387"/>
        <end position="508"/>
    </location>
</feature>
<keyword evidence="2" id="KW-0812">Transmembrane</keyword>
<dbReference type="PROSITE" id="PS50041">
    <property type="entry name" value="C_TYPE_LECTIN_2"/>
    <property type="match status" value="4"/>
</dbReference>
<dbReference type="PANTHER" id="PTHR22803">
    <property type="entry name" value="MANNOSE, PHOSPHOLIPASE, LECTIN RECEPTOR RELATED"/>
    <property type="match status" value="1"/>
</dbReference>
<organism evidence="5 6">
    <name type="scientific">Toxocara canis</name>
    <name type="common">Canine roundworm</name>
    <dbReference type="NCBI Taxonomy" id="6265"/>
    <lineage>
        <taxon>Eukaryota</taxon>
        <taxon>Metazoa</taxon>
        <taxon>Ecdysozoa</taxon>
        <taxon>Nematoda</taxon>
        <taxon>Chromadorea</taxon>
        <taxon>Rhabditida</taxon>
        <taxon>Spirurina</taxon>
        <taxon>Ascaridomorpha</taxon>
        <taxon>Ascaridoidea</taxon>
        <taxon>Toxocaridae</taxon>
        <taxon>Toxocara</taxon>
    </lineage>
</organism>
<evidence type="ECO:0000313" key="5">
    <source>
        <dbReference type="Proteomes" id="UP000050794"/>
    </source>
</evidence>
<feature type="compositionally biased region" description="Acidic residues" evidence="1">
    <location>
        <begin position="863"/>
        <end position="883"/>
    </location>
</feature>
<evidence type="ECO:0000313" key="6">
    <source>
        <dbReference type="WBParaSite" id="TCNE_0000583901-mRNA-1"/>
    </source>
</evidence>
<dbReference type="SUPFAM" id="SSF56436">
    <property type="entry name" value="C-type lectin-like"/>
    <property type="match status" value="5"/>
</dbReference>
<evidence type="ECO:0000259" key="3">
    <source>
        <dbReference type="PROSITE" id="PS50041"/>
    </source>
</evidence>
<dbReference type="InterPro" id="IPR016186">
    <property type="entry name" value="C-type_lectin-like/link_sf"/>
</dbReference>
<dbReference type="Proteomes" id="UP000050794">
    <property type="component" value="Unassembled WGS sequence"/>
</dbReference>
<dbReference type="InterPro" id="IPR016187">
    <property type="entry name" value="CTDL_fold"/>
</dbReference>
<feature type="compositionally biased region" description="Basic and acidic residues" evidence="1">
    <location>
        <begin position="853"/>
        <end position="862"/>
    </location>
</feature>
<dbReference type="Gene3D" id="3.10.100.10">
    <property type="entry name" value="Mannose-Binding Protein A, subunit A"/>
    <property type="match status" value="5"/>
</dbReference>
<evidence type="ECO:0000256" key="2">
    <source>
        <dbReference type="SAM" id="Phobius"/>
    </source>
</evidence>
<keyword evidence="2" id="KW-1133">Transmembrane helix</keyword>
<feature type="domain" description="C-type lectin" evidence="3">
    <location>
        <begin position="197"/>
        <end position="353"/>
    </location>
</feature>
<proteinExistence type="predicted"/>
<feature type="domain" description="C-type lectin" evidence="3">
    <location>
        <begin position="721"/>
        <end position="845"/>
    </location>
</feature>
<gene>
    <name evidence="4" type="ORF">TCNE_LOCUS5839</name>
</gene>
<feature type="domain" description="C-type lectin" evidence="3">
    <location>
        <begin position="565"/>
        <end position="695"/>
    </location>
</feature>
<dbReference type="Pfam" id="PF00059">
    <property type="entry name" value="Lectin_C"/>
    <property type="match status" value="3"/>
</dbReference>
<name>A0A183UBG9_TOXCA</name>
<reference evidence="6" key="1">
    <citation type="submission" date="2016-06" db="UniProtKB">
        <authorList>
            <consortium name="WormBaseParasite"/>
        </authorList>
    </citation>
    <scope>IDENTIFICATION</scope>
</reference>
<dbReference type="CDD" id="cd00037">
    <property type="entry name" value="CLECT"/>
    <property type="match status" value="4"/>
</dbReference>
<feature type="transmembrane region" description="Helical" evidence="2">
    <location>
        <begin position="963"/>
        <end position="984"/>
    </location>
</feature>
<sequence>MSCHPEWMPFSNDSSSPFTHCIKVFMTFRMTWQQAEESCTHFSGAHLISLNDAQHLQWINTAVNRIGSDIAVQSTMAAANVQENTAFRLVGRAWAIVSQRRCKENAENEFSDEKGTNGKAVAQYFNMSECTERRNFICKMPALSQEQSIAGFVFYEKEEDKSAELIEEQIDEMSDEYPCGKDPLYCPLKDDRGEVTCYHLLNKAHFWQQSRQACEAEYDSDLASIHSKKESDFIYQLATMQPSVTGETKYWIGLHRRNAQRQYEWSDGSPLNYMEFRTSDDNDDEGNELGACNVLKLNTRQIYHLIVSPFSTRSLLSTALYDKLSIVVPPTKQEPVYSWMHQRCDNKRLAICQKAGFGTKKEIKLSKKEKQKSSFSSWKCSEGFKLFRGMCYKVFGTRKGKGQTFDEAKKSCESVKSTLVSLTDPYEQGFVLSMLRGLNSDAWIGMDMMAGRVRWMDAEPVQMTRFSPDNRVIRIGNDKHVFQNVHLVGFSQDACVSLDATTLIGYWDLTFNVSEIMLPTTGEKKILSSGQCGTKKLPFICEKYAEEADENSKGKPCYTNGDVTYCFLSSDEDKNLNGHYTFTEGKHICSTLHQNDAYSSLKISYGQLAQADDLFEWSFLTATALQNGYEQFYMGVEFKKDLGFVRTDGIRVRLAPWSNGEPNLKNGNCVVTKLGREGPAWFMAPCSGTRQLVCRLSKEEPMAELEPDFRCPKGKENWILGETHCYHLVTNTSLISSGYKADHDCFKLYNAGLASFETREDFVRFKQQIIHEKLAVASAFIGLIKQDKDTFAWKDLSPLTFVNWDQGEPGDAYGRESEECVQMKLKEDFVWQTVTCWQNRHFICSVPVIGKNIRDPDPKSSVDEGDDKDVPDLPSPEEENDNDGDIKIHDGKEDPEKERTDEKKSHGEKEAPTAKPRNTDVHKDVKDGLDKTTDKNKRTEDNVIEIGGGDSIQKSSSGSGVPVGSIVAAIVGVTFAAAIAVFFIRRRTRGASHVREQRIMQFDSLQNEDEYGGI</sequence>
<feature type="region of interest" description="Disordered" evidence="1">
    <location>
        <begin position="853"/>
        <end position="938"/>
    </location>
</feature>
<evidence type="ECO:0000256" key="1">
    <source>
        <dbReference type="SAM" id="MobiDB-lite"/>
    </source>
</evidence>